<proteinExistence type="predicted"/>
<evidence type="ECO:0008006" key="3">
    <source>
        <dbReference type="Google" id="ProtNLM"/>
    </source>
</evidence>
<accession>A0ABD3N5W2</accession>
<protein>
    <recommendedName>
        <fullName evidence="3">Methyltransferase domain-containing protein</fullName>
    </recommendedName>
</protein>
<comment type="caution">
    <text evidence="1">The sequence shown here is derived from an EMBL/GenBank/DDBJ whole genome shotgun (WGS) entry which is preliminary data.</text>
</comment>
<sequence>MNLIDPPTQHVDIEDGASDVNHDDDKHIEWTDGEFEAHMHNELSKHPLSSDYPALFATAPKIICKWRRRYRGNAPLWKRLFQKERVLKEFIEAVPIIDAVQRLVTGADGDTSTDTDDTRRLKNGEKYTIVDLACGRGYLSMILSELLPPDRVEKLVLVDKAWCMHNMKPESHHISSAHIYGTVIPEDADADDVNRNADVQEQSSIPCTYYNTWPISLNTSKVDLKKSKEISNMERRLFNNTEQGSGGGPIILLAVHLCGTLSLRAVELFNNNPNTVLFCLKPCCLPGKKRRSIVHAKRHEIFQLGDHSFDSKLVCMSGKWNKNKWKGPCRSLTKKYFNRWAENLYLGIMNNTATAADDDDDVGEDVAPVVTKVRKTVPIQLNGGYQNEFLFAERHQRRR</sequence>
<reference evidence="1 2" key="1">
    <citation type="submission" date="2024-10" db="EMBL/GenBank/DDBJ databases">
        <title>Updated reference genomes for cyclostephanoid diatoms.</title>
        <authorList>
            <person name="Roberts W.R."/>
            <person name="Alverson A.J."/>
        </authorList>
    </citation>
    <scope>NUCLEOTIDE SEQUENCE [LARGE SCALE GENOMIC DNA]</scope>
    <source>
        <strain evidence="1 2">AJA232-27</strain>
    </source>
</reference>
<keyword evidence="2" id="KW-1185">Reference proteome</keyword>
<dbReference type="EMBL" id="JALLBG020000024">
    <property type="protein sequence ID" value="KAL3771402.1"/>
    <property type="molecule type" value="Genomic_DNA"/>
</dbReference>
<organism evidence="1 2">
    <name type="scientific">Discostella pseudostelligera</name>
    <dbReference type="NCBI Taxonomy" id="259834"/>
    <lineage>
        <taxon>Eukaryota</taxon>
        <taxon>Sar</taxon>
        <taxon>Stramenopiles</taxon>
        <taxon>Ochrophyta</taxon>
        <taxon>Bacillariophyta</taxon>
        <taxon>Coscinodiscophyceae</taxon>
        <taxon>Thalassiosirophycidae</taxon>
        <taxon>Stephanodiscales</taxon>
        <taxon>Stephanodiscaceae</taxon>
        <taxon>Discostella</taxon>
    </lineage>
</organism>
<dbReference type="Proteomes" id="UP001530293">
    <property type="component" value="Unassembled WGS sequence"/>
</dbReference>
<evidence type="ECO:0000313" key="2">
    <source>
        <dbReference type="Proteomes" id="UP001530293"/>
    </source>
</evidence>
<gene>
    <name evidence="1" type="ORF">ACHAWU_004675</name>
</gene>
<name>A0ABD3N5W2_9STRA</name>
<dbReference type="AlphaFoldDB" id="A0ABD3N5W2"/>
<evidence type="ECO:0000313" key="1">
    <source>
        <dbReference type="EMBL" id="KAL3771402.1"/>
    </source>
</evidence>